<keyword evidence="3" id="KW-1185">Reference proteome</keyword>
<protein>
    <submittedName>
        <fullName evidence="2">Uncharacterized protein</fullName>
    </submittedName>
</protein>
<dbReference type="AlphaFoldDB" id="A0A0E0HCT4"/>
<dbReference type="Proteomes" id="UP000006591">
    <property type="component" value="Chromosome 5"/>
</dbReference>
<dbReference type="Gramene" id="ONIVA05G12600.1">
    <property type="protein sequence ID" value="ONIVA05G12600.1"/>
    <property type="gene ID" value="ONIVA05G12600"/>
</dbReference>
<reference evidence="2" key="2">
    <citation type="submission" date="2018-04" db="EMBL/GenBank/DDBJ databases">
        <title>OnivRS2 (Oryza nivara Reference Sequence Version 2).</title>
        <authorList>
            <person name="Zhang J."/>
            <person name="Kudrna D."/>
            <person name="Lee S."/>
            <person name="Talag J."/>
            <person name="Rajasekar S."/>
            <person name="Welchert J."/>
            <person name="Hsing Y.-I."/>
            <person name="Wing R.A."/>
        </authorList>
    </citation>
    <scope>NUCLEOTIDE SEQUENCE [LARGE SCALE GENOMIC DNA]</scope>
    <source>
        <strain evidence="2">SL10</strain>
    </source>
</reference>
<accession>A0A0E0HCT4</accession>
<dbReference type="EnsemblPlants" id="ONIVA05G12600.1">
    <property type="protein sequence ID" value="ONIVA05G12600.1"/>
    <property type="gene ID" value="ONIVA05G12600"/>
</dbReference>
<name>A0A0E0HCT4_ORYNI</name>
<feature type="region of interest" description="Disordered" evidence="1">
    <location>
        <begin position="55"/>
        <end position="81"/>
    </location>
</feature>
<evidence type="ECO:0000256" key="1">
    <source>
        <dbReference type="SAM" id="MobiDB-lite"/>
    </source>
</evidence>
<evidence type="ECO:0000313" key="3">
    <source>
        <dbReference type="Proteomes" id="UP000006591"/>
    </source>
</evidence>
<reference evidence="2" key="1">
    <citation type="submission" date="2015-04" db="UniProtKB">
        <authorList>
            <consortium name="EnsemblPlants"/>
        </authorList>
    </citation>
    <scope>IDENTIFICATION</scope>
    <source>
        <strain evidence="2">SL10</strain>
    </source>
</reference>
<sequence length="100" mass="10855">MAPIAAEPSSSQSHPLSQQERLCAHGCPGACSQGHRHVDLGVLATVDQIRTSHRAISTALISPPRPPKNPNRRRKRHGDRLPLPRQNLAILDLINAHTSA</sequence>
<dbReference type="HOGENOM" id="CLU_2310652_0_0_1"/>
<evidence type="ECO:0000313" key="2">
    <source>
        <dbReference type="EnsemblPlants" id="ONIVA05G12600.1"/>
    </source>
</evidence>
<organism evidence="2">
    <name type="scientific">Oryza nivara</name>
    <name type="common">Indian wild rice</name>
    <name type="synonym">Oryza sativa f. spontanea</name>
    <dbReference type="NCBI Taxonomy" id="4536"/>
    <lineage>
        <taxon>Eukaryota</taxon>
        <taxon>Viridiplantae</taxon>
        <taxon>Streptophyta</taxon>
        <taxon>Embryophyta</taxon>
        <taxon>Tracheophyta</taxon>
        <taxon>Spermatophyta</taxon>
        <taxon>Magnoliopsida</taxon>
        <taxon>Liliopsida</taxon>
        <taxon>Poales</taxon>
        <taxon>Poaceae</taxon>
        <taxon>BOP clade</taxon>
        <taxon>Oryzoideae</taxon>
        <taxon>Oryzeae</taxon>
        <taxon>Oryzinae</taxon>
        <taxon>Oryza</taxon>
    </lineage>
</organism>
<proteinExistence type="predicted"/>